<organism evidence="2 3">
    <name type="scientific">Linnemannia hyalina</name>
    <dbReference type="NCBI Taxonomy" id="64524"/>
    <lineage>
        <taxon>Eukaryota</taxon>
        <taxon>Fungi</taxon>
        <taxon>Fungi incertae sedis</taxon>
        <taxon>Mucoromycota</taxon>
        <taxon>Mortierellomycotina</taxon>
        <taxon>Mortierellomycetes</taxon>
        <taxon>Mortierellales</taxon>
        <taxon>Mortierellaceae</taxon>
        <taxon>Linnemannia</taxon>
    </lineage>
</organism>
<protein>
    <recommendedName>
        <fullName evidence="4">F-box domain-containing protein</fullName>
    </recommendedName>
</protein>
<reference evidence="2" key="1">
    <citation type="submission" date="2021-06" db="EMBL/GenBank/DDBJ databases">
        <title>Genome Sequence of Mortierella hyaline Strain SCG-10, a Cold-Adapted, Nitrate-Reducing Fungus Isolated from Soil in Minnesota, USA.</title>
        <authorList>
            <person name="Aldossari N."/>
        </authorList>
    </citation>
    <scope>NUCLEOTIDE SEQUENCE</scope>
    <source>
        <strain evidence="2">SCG-10</strain>
    </source>
</reference>
<name>A0A9P7XRX6_9FUNG</name>
<feature type="compositionally biased region" description="Acidic residues" evidence="1">
    <location>
        <begin position="527"/>
        <end position="547"/>
    </location>
</feature>
<dbReference type="Gene3D" id="3.80.10.10">
    <property type="entry name" value="Ribonuclease Inhibitor"/>
    <property type="match status" value="1"/>
</dbReference>
<feature type="region of interest" description="Disordered" evidence="1">
    <location>
        <begin position="519"/>
        <end position="547"/>
    </location>
</feature>
<dbReference type="AlphaFoldDB" id="A0A9P7XRX6"/>
<evidence type="ECO:0000256" key="1">
    <source>
        <dbReference type="SAM" id="MobiDB-lite"/>
    </source>
</evidence>
<keyword evidence="3" id="KW-1185">Reference proteome</keyword>
<accession>A0A9P7XRX6</accession>
<dbReference type="OrthoDB" id="2441267at2759"/>
<evidence type="ECO:0008006" key="4">
    <source>
        <dbReference type="Google" id="ProtNLM"/>
    </source>
</evidence>
<comment type="caution">
    <text evidence="2">The sequence shown here is derived from an EMBL/GenBank/DDBJ whole genome shotgun (WGS) entry which is preliminary data.</text>
</comment>
<dbReference type="EMBL" id="JAHRHY010000013">
    <property type="protein sequence ID" value="KAG9064606.1"/>
    <property type="molecule type" value="Genomic_DNA"/>
</dbReference>
<sequence length="547" mass="62265">MTTTTTTKKHKNPLLLPEVLDRVAHFVYSCDDDYWDYHPEVFLPCLLVCRFWHDCFLPHLYSTFISGQTDDGSPYHPHTQHLRTFIMFRPISDKELPYKVDGSSRATPPSQLTTLRVRHGAEAMLDLLSANAGSSLRVLTWTSSKFLVEMPPAMVKAMAMLSGLVSLELDSWKIDRADLLAILSACSSTLEMLSLRLISGYGDAPFLPLDSSPASTVTPTRDLSTSLSSLSILPSQPPKMKRLLELRLVLDWHQSPAAVHLVQLCPALQSLYLNVDVETSDWPALISNMRTFCPRLESIEYEVGYSMQYETGCYIESSLYASLLRDSTVEGEGQLRRVVLGVKLDEHITEALLKHSETLEEMNLEVRAFGPEEVRMVGRLLAGCRRLKEVDIEDVGKDCEAKDLVELTREVWVCRDLTSLTISGYSPGQAKEEEPLTAKGRKVNKLREPKVGREQAEREDKLKVFTESGQGWYVRPSLREKDVEEAVEDVDMKRRLMVHMMESGLEQVERVQFNESKFYSDEKYFTDDEDEDEEDEEEEEEEGEEDE</sequence>
<proteinExistence type="predicted"/>
<dbReference type="SUPFAM" id="SSF52047">
    <property type="entry name" value="RNI-like"/>
    <property type="match status" value="1"/>
</dbReference>
<dbReference type="InterPro" id="IPR032675">
    <property type="entry name" value="LRR_dom_sf"/>
</dbReference>
<evidence type="ECO:0000313" key="2">
    <source>
        <dbReference type="EMBL" id="KAG9064606.1"/>
    </source>
</evidence>
<gene>
    <name evidence="2" type="ORF">KI688_002864</name>
</gene>
<evidence type="ECO:0000313" key="3">
    <source>
        <dbReference type="Proteomes" id="UP000707451"/>
    </source>
</evidence>
<dbReference type="Proteomes" id="UP000707451">
    <property type="component" value="Unassembled WGS sequence"/>
</dbReference>